<protein>
    <submittedName>
        <fullName evidence="3">C-terminal processing protease CtpA/Prc</fullName>
    </submittedName>
</protein>
<dbReference type="CDD" id="cd07562">
    <property type="entry name" value="Peptidase_S41_TRI"/>
    <property type="match status" value="1"/>
</dbReference>
<dbReference type="GO" id="GO:0007165">
    <property type="term" value="P:signal transduction"/>
    <property type="evidence" value="ECO:0007669"/>
    <property type="project" value="TreeGrafter"/>
</dbReference>
<dbReference type="AlphaFoldDB" id="A0A2T0TF03"/>
<feature type="domain" description="Tail specific protease" evidence="2">
    <location>
        <begin position="319"/>
        <end position="531"/>
    </location>
</feature>
<gene>
    <name evidence="3" type="ORF">CLV58_103221</name>
</gene>
<dbReference type="SMART" id="SM00245">
    <property type="entry name" value="TSPc"/>
    <property type="match status" value="1"/>
</dbReference>
<feature type="signal peptide" evidence="1">
    <location>
        <begin position="1"/>
        <end position="16"/>
    </location>
</feature>
<accession>A0A2T0TF03</accession>
<evidence type="ECO:0000313" key="3">
    <source>
        <dbReference type="EMBL" id="PRY44252.1"/>
    </source>
</evidence>
<reference evidence="3 4" key="1">
    <citation type="submission" date="2018-03" db="EMBL/GenBank/DDBJ databases">
        <title>Genomic Encyclopedia of Archaeal and Bacterial Type Strains, Phase II (KMG-II): from individual species to whole genera.</title>
        <authorList>
            <person name="Goeker M."/>
        </authorList>
    </citation>
    <scope>NUCLEOTIDE SEQUENCE [LARGE SCALE GENOMIC DNA]</scope>
    <source>
        <strain evidence="3 4">DSM 28354</strain>
    </source>
</reference>
<dbReference type="GO" id="GO:0006508">
    <property type="term" value="P:proteolysis"/>
    <property type="evidence" value="ECO:0007669"/>
    <property type="project" value="UniProtKB-KW"/>
</dbReference>
<dbReference type="InterPro" id="IPR029045">
    <property type="entry name" value="ClpP/crotonase-like_dom_sf"/>
</dbReference>
<evidence type="ECO:0000259" key="2">
    <source>
        <dbReference type="SMART" id="SM00245"/>
    </source>
</evidence>
<dbReference type="OrthoDB" id="5379939at2"/>
<dbReference type="RefSeq" id="WP_106136662.1">
    <property type="nucleotide sequence ID" value="NZ_PVTE01000003.1"/>
</dbReference>
<dbReference type="Pfam" id="PF03572">
    <property type="entry name" value="Peptidase_S41"/>
    <property type="match status" value="1"/>
</dbReference>
<dbReference type="InterPro" id="IPR005151">
    <property type="entry name" value="Tail-specific_protease"/>
</dbReference>
<feature type="chain" id="PRO_5015603807" evidence="1">
    <location>
        <begin position="17"/>
        <end position="556"/>
    </location>
</feature>
<dbReference type="GO" id="GO:0030288">
    <property type="term" value="C:outer membrane-bounded periplasmic space"/>
    <property type="evidence" value="ECO:0007669"/>
    <property type="project" value="TreeGrafter"/>
</dbReference>
<dbReference type="Gene3D" id="3.30.750.44">
    <property type="match status" value="1"/>
</dbReference>
<name>A0A2T0TF03_9BACT</name>
<sequence>MRYVFVLVLLSSASWAQSLSETQKLTSLAQVWGFLKYYHPAVATGRQDWDGELIRLIPVVQQARNREELATVYSRLLDELGPVKPCRQCQSESTVPTADRRNLDLTFLRDTTLLTDALRERLVYIKDNRNQKSNRYVRTASRGGNPNFDNENAYADMDVPDASYRLLALFRYWNIIQYFYPYKYAIDGNWNQVLPDLIPVFQRATDEQAYQNALYRVVSRIQDSHGFLKSDGKRRCLRCDLGLLWLPFAVKLIDTKAVITQVYGDSLVSSPLLRVGTVITHIDGETVHQRIERLRPYVPASNNQTLLRDVRWHIGVGHEQQARLTIERDGRDTTLTTARYPYTTFVEKARLDVNAQNPLSRWLPDSIGYVNMGKLTSRQVDSVMRPLMGAKALILDLRNYPKGTLWQVARYLTDKPNTFVYFTGPDLRFPGVFHRGGESALSPAGNQKIYTGKVLVLVDEETQSQAEFTTMAFQAATNVVLVGSPTAGADGNTSTVPLPGGYRTAFSGIGVYYPDGRETQRIGVQPNVRVTPTAAGIRARRDEVLERAIRVIQDVE</sequence>
<dbReference type="SUPFAM" id="SSF52096">
    <property type="entry name" value="ClpP/crotonase"/>
    <property type="match status" value="1"/>
</dbReference>
<comment type="caution">
    <text evidence="3">The sequence shown here is derived from an EMBL/GenBank/DDBJ whole genome shotgun (WGS) entry which is preliminary data.</text>
</comment>
<dbReference type="PANTHER" id="PTHR32060:SF22">
    <property type="entry name" value="CARBOXYL-TERMINAL-PROCESSING PEPTIDASE 3, CHLOROPLASTIC"/>
    <property type="match status" value="1"/>
</dbReference>
<keyword evidence="3" id="KW-0645">Protease</keyword>
<dbReference type="EMBL" id="PVTE01000003">
    <property type="protein sequence ID" value="PRY44252.1"/>
    <property type="molecule type" value="Genomic_DNA"/>
</dbReference>
<evidence type="ECO:0000256" key="1">
    <source>
        <dbReference type="SAM" id="SignalP"/>
    </source>
</evidence>
<proteinExistence type="predicted"/>
<keyword evidence="1" id="KW-0732">Signal</keyword>
<dbReference type="GO" id="GO:0008236">
    <property type="term" value="F:serine-type peptidase activity"/>
    <property type="evidence" value="ECO:0007669"/>
    <property type="project" value="InterPro"/>
</dbReference>
<dbReference type="Proteomes" id="UP000238375">
    <property type="component" value="Unassembled WGS sequence"/>
</dbReference>
<organism evidence="3 4">
    <name type="scientific">Spirosoma oryzae</name>
    <dbReference type="NCBI Taxonomy" id="1469603"/>
    <lineage>
        <taxon>Bacteria</taxon>
        <taxon>Pseudomonadati</taxon>
        <taxon>Bacteroidota</taxon>
        <taxon>Cytophagia</taxon>
        <taxon>Cytophagales</taxon>
        <taxon>Cytophagaceae</taxon>
        <taxon>Spirosoma</taxon>
    </lineage>
</organism>
<dbReference type="GO" id="GO:0004175">
    <property type="term" value="F:endopeptidase activity"/>
    <property type="evidence" value="ECO:0007669"/>
    <property type="project" value="TreeGrafter"/>
</dbReference>
<keyword evidence="3" id="KW-0378">Hydrolase</keyword>
<dbReference type="PANTHER" id="PTHR32060">
    <property type="entry name" value="TAIL-SPECIFIC PROTEASE"/>
    <property type="match status" value="1"/>
</dbReference>
<keyword evidence="4" id="KW-1185">Reference proteome</keyword>
<evidence type="ECO:0000313" key="4">
    <source>
        <dbReference type="Proteomes" id="UP000238375"/>
    </source>
</evidence>
<dbReference type="Gene3D" id="3.90.226.10">
    <property type="entry name" value="2-enoyl-CoA Hydratase, Chain A, domain 1"/>
    <property type="match status" value="1"/>
</dbReference>